<dbReference type="AlphaFoldDB" id="A0AAN6NXK0"/>
<evidence type="ECO:0000259" key="7">
    <source>
        <dbReference type="PROSITE" id="PS50157"/>
    </source>
</evidence>
<dbReference type="GO" id="GO:0000977">
    <property type="term" value="F:RNA polymerase II transcription regulatory region sequence-specific DNA binding"/>
    <property type="evidence" value="ECO:0007669"/>
    <property type="project" value="TreeGrafter"/>
</dbReference>
<comment type="caution">
    <text evidence="8">The sequence shown here is derived from an EMBL/GenBank/DDBJ whole genome shotgun (WGS) entry which is preliminary data.</text>
</comment>
<dbReference type="PANTHER" id="PTHR24409:SF295">
    <property type="entry name" value="AZ2-RELATED"/>
    <property type="match status" value="1"/>
</dbReference>
<dbReference type="Pfam" id="PF12171">
    <property type="entry name" value="zf-C2H2_jaz"/>
    <property type="match status" value="1"/>
</dbReference>
<dbReference type="SMART" id="SM00355">
    <property type="entry name" value="ZnF_C2H2"/>
    <property type="match status" value="3"/>
</dbReference>
<evidence type="ECO:0000256" key="6">
    <source>
        <dbReference type="SAM" id="MobiDB-lite"/>
    </source>
</evidence>
<keyword evidence="2" id="KW-0677">Repeat</keyword>
<keyword evidence="4" id="KW-0862">Zinc</keyword>
<dbReference type="EMBL" id="MU859098">
    <property type="protein sequence ID" value="KAK3953904.1"/>
    <property type="molecule type" value="Genomic_DNA"/>
</dbReference>
<dbReference type="GO" id="GO:0000981">
    <property type="term" value="F:DNA-binding transcription factor activity, RNA polymerase II-specific"/>
    <property type="evidence" value="ECO:0007669"/>
    <property type="project" value="TreeGrafter"/>
</dbReference>
<evidence type="ECO:0000313" key="8">
    <source>
        <dbReference type="EMBL" id="KAK3953904.1"/>
    </source>
</evidence>
<feature type="region of interest" description="Disordered" evidence="6">
    <location>
        <begin position="52"/>
        <end position="84"/>
    </location>
</feature>
<evidence type="ECO:0000256" key="3">
    <source>
        <dbReference type="ARBA" id="ARBA00022771"/>
    </source>
</evidence>
<sequence>MRVEKNQYAAEYRVKTLESNRFFCEYCTLNFPGQTQLHIHQDSDKHRAAVKAAKASNADSEETEEEDGDALARAERRKKRNEDQAKYRAKIIEEKRYYCGLCNVSFDKQRRLDEHFDSRLHTNAVQGYDDFSDDNSPFQCKLCRRSFSGRGALYNHKRNSKEHQRNVDKRAATENDIKEPHSKKLKTEDMESKVKDV</sequence>
<reference evidence="8" key="2">
    <citation type="submission" date="2023-06" db="EMBL/GenBank/DDBJ databases">
        <authorList>
            <consortium name="Lawrence Berkeley National Laboratory"/>
            <person name="Mondo S.J."/>
            <person name="Hensen N."/>
            <person name="Bonometti L."/>
            <person name="Westerberg I."/>
            <person name="Brannstrom I.O."/>
            <person name="Guillou S."/>
            <person name="Cros-Aarteil S."/>
            <person name="Calhoun S."/>
            <person name="Haridas S."/>
            <person name="Kuo A."/>
            <person name="Pangilinan J."/>
            <person name="Riley R."/>
            <person name="Labutti K."/>
            <person name="Andreopoulos B."/>
            <person name="Lipzen A."/>
            <person name="Chen C."/>
            <person name="Yanf M."/>
            <person name="Daum C."/>
            <person name="Ng V."/>
            <person name="Clum A."/>
            <person name="Steindorff A."/>
            <person name="Ohm R."/>
            <person name="Martin F."/>
            <person name="Silar P."/>
            <person name="Natvig D."/>
            <person name="Lalanne C."/>
            <person name="Gautier V."/>
            <person name="Ament-Velasquez S.L."/>
            <person name="Kruys A."/>
            <person name="Hutchinson M.I."/>
            <person name="Powell A.J."/>
            <person name="Barry K."/>
            <person name="Miller A.N."/>
            <person name="Grigoriev I.V."/>
            <person name="Debuchy R."/>
            <person name="Gladieux P."/>
            <person name="Thoren M.H."/>
            <person name="Johannesson H."/>
        </authorList>
    </citation>
    <scope>NUCLEOTIDE SEQUENCE</scope>
    <source>
        <strain evidence="8">CBS 626.80</strain>
    </source>
</reference>
<dbReference type="PROSITE" id="PS00028">
    <property type="entry name" value="ZINC_FINGER_C2H2_1"/>
    <property type="match status" value="2"/>
</dbReference>
<dbReference type="Gene3D" id="3.30.160.60">
    <property type="entry name" value="Classic Zinc Finger"/>
    <property type="match status" value="3"/>
</dbReference>
<feature type="domain" description="C2H2-type" evidence="7">
    <location>
        <begin position="97"/>
        <end position="126"/>
    </location>
</feature>
<dbReference type="SUPFAM" id="SSF57667">
    <property type="entry name" value="beta-beta-alpha zinc fingers"/>
    <property type="match status" value="3"/>
</dbReference>
<dbReference type="GO" id="GO:0005634">
    <property type="term" value="C:nucleus"/>
    <property type="evidence" value="ECO:0007669"/>
    <property type="project" value="TreeGrafter"/>
</dbReference>
<dbReference type="InterPro" id="IPR022755">
    <property type="entry name" value="Znf_C2H2_jaz"/>
</dbReference>
<dbReference type="GO" id="GO:0008270">
    <property type="term" value="F:zinc ion binding"/>
    <property type="evidence" value="ECO:0007669"/>
    <property type="project" value="UniProtKB-KW"/>
</dbReference>
<keyword evidence="1" id="KW-0479">Metal-binding</keyword>
<dbReference type="SMART" id="SM00451">
    <property type="entry name" value="ZnF_U1"/>
    <property type="match status" value="3"/>
</dbReference>
<dbReference type="InterPro" id="IPR003604">
    <property type="entry name" value="Matrin/U1-like-C_Znf_C2H2"/>
</dbReference>
<evidence type="ECO:0000256" key="1">
    <source>
        <dbReference type="ARBA" id="ARBA00022723"/>
    </source>
</evidence>
<evidence type="ECO:0000256" key="5">
    <source>
        <dbReference type="PROSITE-ProRule" id="PRU00042"/>
    </source>
</evidence>
<evidence type="ECO:0000256" key="2">
    <source>
        <dbReference type="ARBA" id="ARBA00022737"/>
    </source>
</evidence>
<feature type="compositionally biased region" description="Acidic residues" evidence="6">
    <location>
        <begin position="59"/>
        <end position="69"/>
    </location>
</feature>
<gene>
    <name evidence="8" type="ORF">QBC32DRAFT_105423</name>
</gene>
<dbReference type="Proteomes" id="UP001303222">
    <property type="component" value="Unassembled WGS sequence"/>
</dbReference>
<name>A0AAN6NXK0_9PEZI</name>
<dbReference type="InterPro" id="IPR036236">
    <property type="entry name" value="Znf_C2H2_sf"/>
</dbReference>
<keyword evidence="9" id="KW-1185">Reference proteome</keyword>
<dbReference type="PANTHER" id="PTHR24409">
    <property type="entry name" value="ZINC FINGER PROTEIN 142"/>
    <property type="match status" value="1"/>
</dbReference>
<dbReference type="PROSITE" id="PS50157">
    <property type="entry name" value="ZINC_FINGER_C2H2_2"/>
    <property type="match status" value="2"/>
</dbReference>
<feature type="compositionally biased region" description="Basic and acidic residues" evidence="6">
    <location>
        <begin position="161"/>
        <end position="197"/>
    </location>
</feature>
<reference evidence="8" key="1">
    <citation type="journal article" date="2023" name="Mol. Phylogenet. Evol.">
        <title>Genome-scale phylogeny and comparative genomics of the fungal order Sordariales.</title>
        <authorList>
            <person name="Hensen N."/>
            <person name="Bonometti L."/>
            <person name="Westerberg I."/>
            <person name="Brannstrom I.O."/>
            <person name="Guillou S."/>
            <person name="Cros-Aarteil S."/>
            <person name="Calhoun S."/>
            <person name="Haridas S."/>
            <person name="Kuo A."/>
            <person name="Mondo S."/>
            <person name="Pangilinan J."/>
            <person name="Riley R."/>
            <person name="LaButti K."/>
            <person name="Andreopoulos B."/>
            <person name="Lipzen A."/>
            <person name="Chen C."/>
            <person name="Yan M."/>
            <person name="Daum C."/>
            <person name="Ng V."/>
            <person name="Clum A."/>
            <person name="Steindorff A."/>
            <person name="Ohm R.A."/>
            <person name="Martin F."/>
            <person name="Silar P."/>
            <person name="Natvig D.O."/>
            <person name="Lalanne C."/>
            <person name="Gautier V."/>
            <person name="Ament-Velasquez S.L."/>
            <person name="Kruys A."/>
            <person name="Hutchinson M.I."/>
            <person name="Powell A.J."/>
            <person name="Barry K."/>
            <person name="Miller A.N."/>
            <person name="Grigoriev I.V."/>
            <person name="Debuchy R."/>
            <person name="Gladieux P."/>
            <person name="Hiltunen Thoren M."/>
            <person name="Johannesson H."/>
        </authorList>
    </citation>
    <scope>NUCLEOTIDE SEQUENCE</scope>
    <source>
        <strain evidence="8">CBS 626.80</strain>
    </source>
</reference>
<proteinExistence type="predicted"/>
<feature type="domain" description="C2H2-type" evidence="7">
    <location>
        <begin position="138"/>
        <end position="168"/>
    </location>
</feature>
<feature type="region of interest" description="Disordered" evidence="6">
    <location>
        <begin position="158"/>
        <end position="197"/>
    </location>
</feature>
<protein>
    <recommendedName>
        <fullName evidence="7">C2H2-type domain-containing protein</fullName>
    </recommendedName>
</protein>
<accession>A0AAN6NXK0</accession>
<dbReference type="InterPro" id="IPR013087">
    <property type="entry name" value="Znf_C2H2_type"/>
</dbReference>
<organism evidence="8 9">
    <name type="scientific">Pseudoneurospora amorphoporcata</name>
    <dbReference type="NCBI Taxonomy" id="241081"/>
    <lineage>
        <taxon>Eukaryota</taxon>
        <taxon>Fungi</taxon>
        <taxon>Dikarya</taxon>
        <taxon>Ascomycota</taxon>
        <taxon>Pezizomycotina</taxon>
        <taxon>Sordariomycetes</taxon>
        <taxon>Sordariomycetidae</taxon>
        <taxon>Sordariales</taxon>
        <taxon>Sordariaceae</taxon>
        <taxon>Pseudoneurospora</taxon>
    </lineage>
</organism>
<feature type="compositionally biased region" description="Basic and acidic residues" evidence="6">
    <location>
        <begin position="70"/>
        <end position="84"/>
    </location>
</feature>
<evidence type="ECO:0000256" key="4">
    <source>
        <dbReference type="ARBA" id="ARBA00022833"/>
    </source>
</evidence>
<evidence type="ECO:0000313" key="9">
    <source>
        <dbReference type="Proteomes" id="UP001303222"/>
    </source>
</evidence>
<keyword evidence="3 5" id="KW-0863">Zinc-finger</keyword>